<dbReference type="Gene3D" id="3.40.50.2300">
    <property type="match status" value="2"/>
</dbReference>
<gene>
    <name evidence="3" type="ORF">MNBD_GAMMA22-2315</name>
</gene>
<dbReference type="Pfam" id="PF13458">
    <property type="entry name" value="Peripla_BP_6"/>
    <property type="match status" value="1"/>
</dbReference>
<dbReference type="InterPro" id="IPR028082">
    <property type="entry name" value="Peripla_BP_I"/>
</dbReference>
<evidence type="ECO:0000313" key="3">
    <source>
        <dbReference type="EMBL" id="VAW92037.1"/>
    </source>
</evidence>
<dbReference type="SUPFAM" id="SSF53822">
    <property type="entry name" value="Periplasmic binding protein-like I"/>
    <property type="match status" value="1"/>
</dbReference>
<dbReference type="InterPro" id="IPR028081">
    <property type="entry name" value="Leu-bd"/>
</dbReference>
<sequence length="425" mass="46158">MNRALTNRQNKTVNKKNTKFLFNGIIFSLLSVSCFSQAYAVPGVSSTKITIGGVMDLEGRSKALGSGMKMGISAAIRGKKIKGKSIEFITLNDSYNPEKSIAATNELIDKKVFLVIGNVGTPTAKVTLPILAKNNIPAVGFFTGAGLLRPGKGDIINYRASYVQETAYVINSALRAGVKTNQICAYVQNDAYGMAGVTGIKRALIKKSGTKKIIALLNQIIAMPGTNPKRNGIGPVGVYQRNTFSARAGYLSLKNWEKISKTRCRLVLTVGAYTSVAGFIGYANMKKENWVYSAVSFTGATNLKNILATYGVHNKVIVTEVVPPLNSKLKVVAKARKLLGKKFSSITLEGYLVGRMMLAIMEKIPGKIITRQAFISAAKSSKFNIDGVTFDFTSDNQASDLITPTYLKNGIYHTARRSDFKRLFE</sequence>
<organism evidence="3">
    <name type="scientific">hydrothermal vent metagenome</name>
    <dbReference type="NCBI Taxonomy" id="652676"/>
    <lineage>
        <taxon>unclassified sequences</taxon>
        <taxon>metagenomes</taxon>
        <taxon>ecological metagenomes</taxon>
    </lineage>
</organism>
<dbReference type="PANTHER" id="PTHR47235">
    <property type="entry name" value="BLR6548 PROTEIN"/>
    <property type="match status" value="1"/>
</dbReference>
<evidence type="ECO:0000256" key="1">
    <source>
        <dbReference type="ARBA" id="ARBA00022729"/>
    </source>
</evidence>
<dbReference type="PROSITE" id="PS51257">
    <property type="entry name" value="PROKAR_LIPOPROTEIN"/>
    <property type="match status" value="1"/>
</dbReference>
<feature type="domain" description="Leucine-binding protein" evidence="2">
    <location>
        <begin position="48"/>
        <end position="209"/>
    </location>
</feature>
<name>A0A3B0ZXD6_9ZZZZ</name>
<proteinExistence type="predicted"/>
<protein>
    <submittedName>
        <fullName evidence="3">ABC-type branched-chain amino acid transport systems, periplasmic component</fullName>
    </submittedName>
</protein>
<reference evidence="3" key="1">
    <citation type="submission" date="2018-06" db="EMBL/GenBank/DDBJ databases">
        <authorList>
            <person name="Zhirakovskaya E."/>
        </authorList>
    </citation>
    <scope>NUCLEOTIDE SEQUENCE</scope>
</reference>
<dbReference type="PANTHER" id="PTHR47235:SF1">
    <property type="entry name" value="BLR6548 PROTEIN"/>
    <property type="match status" value="1"/>
</dbReference>
<keyword evidence="1" id="KW-0732">Signal</keyword>
<dbReference type="EMBL" id="UOFS01000011">
    <property type="protein sequence ID" value="VAW92037.1"/>
    <property type="molecule type" value="Genomic_DNA"/>
</dbReference>
<dbReference type="AlphaFoldDB" id="A0A3B0ZXD6"/>
<evidence type="ECO:0000259" key="2">
    <source>
        <dbReference type="Pfam" id="PF13458"/>
    </source>
</evidence>
<accession>A0A3B0ZXD6</accession>